<organism evidence="1 2">
    <name type="scientific">Mycoavidus cysteinexigens</name>
    <dbReference type="NCBI Taxonomy" id="1553431"/>
    <lineage>
        <taxon>Bacteria</taxon>
        <taxon>Pseudomonadati</taxon>
        <taxon>Pseudomonadota</taxon>
        <taxon>Betaproteobacteria</taxon>
        <taxon>Burkholderiales</taxon>
        <taxon>Burkholderiaceae</taxon>
        <taxon>Mycoavidus</taxon>
    </lineage>
</organism>
<dbReference type="KEGG" id="mcys:MCB1EB_1026"/>
<dbReference type="EMBL" id="AP018150">
    <property type="protein sequence ID" value="BBE09187.1"/>
    <property type="molecule type" value="Genomic_DNA"/>
</dbReference>
<sequence length="125" mass="13286">MQPLALGYWGLASASFCVLHAPKTADALWAAEQALRADSCGAVLLWQCTMRAEALRRLSLAAQHGQALCFLLRPLSAALNASPALLRLTLTPASAGVQLTLLKRRGSPRDEPLCVPLSPCPILLS</sequence>
<dbReference type="GO" id="GO:0051301">
    <property type="term" value="P:cell division"/>
    <property type="evidence" value="ECO:0007669"/>
    <property type="project" value="UniProtKB-KW"/>
</dbReference>
<dbReference type="Proteomes" id="UP000282597">
    <property type="component" value="Chromosome"/>
</dbReference>
<reference evidence="1 2" key="1">
    <citation type="journal article" date="2018" name="Microbes Environ.">
        <title>Comparative Genomic Insights into Endofungal Lifestyles of Two Bacterial Endosymbionts, Mycoavidus cysteinexigens and Burkholderia rhizoxinica.</title>
        <authorList>
            <person name="Sharmin D."/>
            <person name="Guo Y."/>
            <person name="Nishizawa T."/>
            <person name="Ohshima S."/>
            <person name="Sato Y."/>
            <person name="Takashima Y."/>
            <person name="Narisawa K."/>
            <person name="Ohta H."/>
        </authorList>
    </citation>
    <scope>NUCLEOTIDE SEQUENCE [LARGE SCALE GENOMIC DNA]</scope>
    <source>
        <strain evidence="1 2">B1-EB</strain>
    </source>
</reference>
<accession>A0A2Z6EUQ2</accession>
<dbReference type="SUPFAM" id="SSF52540">
    <property type="entry name" value="P-loop containing nucleoside triphosphate hydrolases"/>
    <property type="match status" value="1"/>
</dbReference>
<dbReference type="AlphaFoldDB" id="A0A2Z6EUQ2"/>
<keyword evidence="2" id="KW-1185">Reference proteome</keyword>
<evidence type="ECO:0000313" key="1">
    <source>
        <dbReference type="EMBL" id="BBE09187.1"/>
    </source>
</evidence>
<proteinExistence type="predicted"/>
<gene>
    <name evidence="1" type="ORF">MCB1EB_1026</name>
</gene>
<evidence type="ECO:0000313" key="2">
    <source>
        <dbReference type="Proteomes" id="UP000282597"/>
    </source>
</evidence>
<keyword evidence="1" id="KW-0132">Cell division</keyword>
<keyword evidence="1" id="KW-0131">Cell cycle</keyword>
<dbReference type="InterPro" id="IPR027417">
    <property type="entry name" value="P-loop_NTPase"/>
</dbReference>
<protein>
    <submittedName>
        <fullName evidence="1">Cell division inhibitor SulA</fullName>
    </submittedName>
</protein>
<dbReference type="Gene3D" id="3.40.50.300">
    <property type="entry name" value="P-loop containing nucleotide triphosphate hydrolases"/>
    <property type="match status" value="1"/>
</dbReference>
<name>A0A2Z6EUQ2_9BURK</name>